<name>A0A5P9JZE3_9HYPH</name>
<accession>A0A5P9JZE3</accession>
<evidence type="ECO:0000313" key="2">
    <source>
        <dbReference type="Proteomes" id="UP000325614"/>
    </source>
</evidence>
<proteinExistence type="predicted"/>
<reference evidence="1 2" key="1">
    <citation type="submission" date="2019-10" db="EMBL/GenBank/DDBJ databases">
        <title>Isolation, Identification of Microvirga thermotolerans HR1, a novel thermophilic bacterium and Comparative Genomics of the genus Microvirga.</title>
        <authorList>
            <person name="Li J."/>
            <person name="Zhang W."/>
            <person name="Lin M."/>
            <person name="Wang J."/>
        </authorList>
    </citation>
    <scope>NUCLEOTIDE SEQUENCE [LARGE SCALE GENOMIC DNA]</scope>
    <source>
        <strain evidence="1 2">HR1</strain>
    </source>
</reference>
<keyword evidence="2" id="KW-1185">Reference proteome</keyword>
<protein>
    <submittedName>
        <fullName evidence="1">Uncharacterized protein</fullName>
    </submittedName>
</protein>
<dbReference type="AlphaFoldDB" id="A0A5P9JZE3"/>
<sequence length="137" mass="14982">MIGADLRNFIERVIDRQFISAEDVEVLREEILRSGLSSKAEVEALLALDRTVRADASWEPVLTALVVEFMVQGREPAGVVEHDDAAWLATVLDVGGPTRTAMGIAYAVLDRSRTVGAALLDFIVRGRHLERQQGLAA</sequence>
<dbReference type="KEGG" id="mico:GDR74_11380"/>
<organism evidence="1 2">
    <name type="scientific">Microvirga thermotolerans</name>
    <dbReference type="NCBI Taxonomy" id="2651334"/>
    <lineage>
        <taxon>Bacteria</taxon>
        <taxon>Pseudomonadati</taxon>
        <taxon>Pseudomonadota</taxon>
        <taxon>Alphaproteobacteria</taxon>
        <taxon>Hyphomicrobiales</taxon>
        <taxon>Methylobacteriaceae</taxon>
        <taxon>Microvirga</taxon>
    </lineage>
</organism>
<dbReference type="Proteomes" id="UP000325614">
    <property type="component" value="Chromosome"/>
</dbReference>
<gene>
    <name evidence="1" type="ORF">GDR74_11380</name>
</gene>
<dbReference type="EMBL" id="CP045423">
    <property type="protein sequence ID" value="QFU16780.1"/>
    <property type="molecule type" value="Genomic_DNA"/>
</dbReference>
<evidence type="ECO:0000313" key="1">
    <source>
        <dbReference type="EMBL" id="QFU16780.1"/>
    </source>
</evidence>
<dbReference type="RefSeq" id="WP_152586422.1">
    <property type="nucleotide sequence ID" value="NZ_CP045423.1"/>
</dbReference>